<gene>
    <name evidence="1" type="ORF">C772_02278</name>
</gene>
<name>M7NVX6_9BACL</name>
<comment type="caution">
    <text evidence="1">The sequence shown here is derived from an EMBL/GenBank/DDBJ whole genome shotgun (WGS) entry which is preliminary data.</text>
</comment>
<dbReference type="Proteomes" id="UP000011919">
    <property type="component" value="Unassembled WGS sequence"/>
</dbReference>
<proteinExistence type="predicted"/>
<accession>M7NVX6</accession>
<evidence type="ECO:0000313" key="1">
    <source>
        <dbReference type="EMBL" id="EMR05790.1"/>
    </source>
</evidence>
<keyword evidence="2" id="KW-1185">Reference proteome</keyword>
<organism evidence="1 2">
    <name type="scientific">Bhargavaea cecembensis DSE10</name>
    <dbReference type="NCBI Taxonomy" id="1235279"/>
    <lineage>
        <taxon>Bacteria</taxon>
        <taxon>Bacillati</taxon>
        <taxon>Bacillota</taxon>
        <taxon>Bacilli</taxon>
        <taxon>Bacillales</taxon>
        <taxon>Caryophanaceae</taxon>
        <taxon>Bhargavaea</taxon>
    </lineage>
</organism>
<reference evidence="1 2" key="1">
    <citation type="journal article" date="2013" name="Genome Announc.">
        <title>Draft Genome Sequence of Bhargavaea cecembensis Strain DSE10T, Isolated from a Deep-Sea Sediment Sample Collected at a Depth of 5,904 m from the Chagos-Laccadive Ridge System in the Indian Ocean.</title>
        <authorList>
            <person name="Shivaji S."/>
            <person name="Ara S."/>
            <person name="Begum Z."/>
            <person name="Ruth M."/>
            <person name="Singh A."/>
            <person name="Kumar Pinnaka A."/>
        </authorList>
    </citation>
    <scope>NUCLEOTIDE SEQUENCE [LARGE SCALE GENOMIC DNA]</scope>
    <source>
        <strain evidence="1 2">DSE10</strain>
    </source>
</reference>
<dbReference type="AlphaFoldDB" id="M7NVX6"/>
<evidence type="ECO:0000313" key="2">
    <source>
        <dbReference type="Proteomes" id="UP000011919"/>
    </source>
</evidence>
<protein>
    <submittedName>
        <fullName evidence="1">Uncharacterized protein</fullName>
    </submittedName>
</protein>
<dbReference type="EMBL" id="AOFT01000011">
    <property type="protein sequence ID" value="EMR05790.1"/>
    <property type="molecule type" value="Genomic_DNA"/>
</dbReference>
<sequence>MVRLVEHNQKENFHHFVMEGEKGKYHITVIQPPVDFHGEGWGRNEYGGGHYIVINNDRNTMHGSCHTYCFVSHYFTDSRPNYLPGRIGIHESCWEDFMNCSRKFIYPIIKNCD</sequence>